<dbReference type="AlphaFoldDB" id="A0A3E0WGK4"/>
<dbReference type="InterPro" id="IPR029058">
    <property type="entry name" value="AB_hydrolase_fold"/>
</dbReference>
<sequence>MNYIEADSHADLFVPHSFEEHVVDLGEIRMNYAVVGDPASPALLLIPSQSESWWGYEQAIPALAEHFQVFAVDLRGQGRSTWTPGRYTLDTFGADLVRFIDLVIERPTLVSGLSSGGTIAAWLCAFAKPGQVLGGVWEDAPFFASESQPACGPSVHQGMGLTFELWNTYLGDQWSVGDWAGMQRAIPRVMPRSTLQGLARMFPMPLGERPADPPQNMKEYDPEWGGAFASGSATASCDHENMLSNVKVPVLITHHFRQVDEHTGRLTGAMTDFQAQRVQELVRQAGQPVSYLSFPDMGHAMHRSDPRLFAETVIEWAATAHPAVASAGRA</sequence>
<evidence type="ECO:0000259" key="1">
    <source>
        <dbReference type="Pfam" id="PF12697"/>
    </source>
</evidence>
<protein>
    <submittedName>
        <fullName evidence="2">Alpha/beta hydrolase</fullName>
    </submittedName>
</protein>
<dbReference type="Pfam" id="PF12697">
    <property type="entry name" value="Abhydrolase_6"/>
    <property type="match status" value="1"/>
</dbReference>
<dbReference type="Gene3D" id="3.40.50.1820">
    <property type="entry name" value="alpha/beta hydrolase"/>
    <property type="match status" value="1"/>
</dbReference>
<proteinExistence type="predicted"/>
<dbReference type="Proteomes" id="UP000257080">
    <property type="component" value="Unassembled WGS sequence"/>
</dbReference>
<dbReference type="OrthoDB" id="27092at2"/>
<gene>
    <name evidence="2" type="ORF">B7R25_03820</name>
</gene>
<organism evidence="2 3">
    <name type="scientific">Subtercola boreus</name>
    <dbReference type="NCBI Taxonomy" id="120213"/>
    <lineage>
        <taxon>Bacteria</taxon>
        <taxon>Bacillati</taxon>
        <taxon>Actinomycetota</taxon>
        <taxon>Actinomycetes</taxon>
        <taxon>Micrococcales</taxon>
        <taxon>Microbacteriaceae</taxon>
        <taxon>Subtercola</taxon>
    </lineage>
</organism>
<evidence type="ECO:0000313" key="3">
    <source>
        <dbReference type="Proteomes" id="UP000257080"/>
    </source>
</evidence>
<accession>A0A3E0WGK4</accession>
<dbReference type="RefSeq" id="WP_116417749.1">
    <property type="nucleotide sequence ID" value="NZ_NBXC01000008.1"/>
</dbReference>
<comment type="caution">
    <text evidence="2">The sequence shown here is derived from an EMBL/GenBank/DDBJ whole genome shotgun (WGS) entry which is preliminary data.</text>
</comment>
<evidence type="ECO:0000313" key="2">
    <source>
        <dbReference type="EMBL" id="RFA28953.1"/>
    </source>
</evidence>
<dbReference type="InterPro" id="IPR000073">
    <property type="entry name" value="AB_hydrolase_1"/>
</dbReference>
<dbReference type="PANTHER" id="PTHR46438:SF2">
    <property type="entry name" value="ALPHA_BETA-HYDROLASES SUPERFAMILY PROTEIN"/>
    <property type="match status" value="1"/>
</dbReference>
<dbReference type="GO" id="GO:0016787">
    <property type="term" value="F:hydrolase activity"/>
    <property type="evidence" value="ECO:0007669"/>
    <property type="project" value="UniProtKB-KW"/>
</dbReference>
<dbReference type="PANTHER" id="PTHR46438">
    <property type="entry name" value="ALPHA/BETA-HYDROLASES SUPERFAMILY PROTEIN"/>
    <property type="match status" value="1"/>
</dbReference>
<dbReference type="EMBL" id="NBXE01000008">
    <property type="protein sequence ID" value="RFA28953.1"/>
    <property type="molecule type" value="Genomic_DNA"/>
</dbReference>
<keyword evidence="2" id="KW-0378">Hydrolase</keyword>
<feature type="domain" description="AB hydrolase-1" evidence="1">
    <location>
        <begin position="44"/>
        <end position="311"/>
    </location>
</feature>
<reference evidence="2 3" key="1">
    <citation type="submission" date="2017-04" db="EMBL/GenBank/DDBJ databases">
        <title>Comparative genome analysis of Subtercola boreus.</title>
        <authorList>
            <person name="Cho Y.-J."/>
            <person name="Cho A."/>
            <person name="Kim O.-S."/>
            <person name="Lee J.-I."/>
        </authorList>
    </citation>
    <scope>NUCLEOTIDE SEQUENCE [LARGE SCALE GENOMIC DNA]</scope>
    <source>
        <strain evidence="2 3">P28004</strain>
    </source>
</reference>
<dbReference type="SUPFAM" id="SSF53474">
    <property type="entry name" value="alpha/beta-Hydrolases"/>
    <property type="match status" value="1"/>
</dbReference>
<name>A0A3E0WGK4_9MICO</name>